<dbReference type="SUPFAM" id="SSF53756">
    <property type="entry name" value="UDP-Glycosyltransferase/glycogen phosphorylase"/>
    <property type="match status" value="1"/>
</dbReference>
<organism evidence="1 2">
    <name type="scientific">Legionella fallonii LLAP-10</name>
    <dbReference type="NCBI Taxonomy" id="1212491"/>
    <lineage>
        <taxon>Bacteria</taxon>
        <taxon>Pseudomonadati</taxon>
        <taxon>Pseudomonadota</taxon>
        <taxon>Gammaproteobacteria</taxon>
        <taxon>Legionellales</taxon>
        <taxon>Legionellaceae</taxon>
        <taxon>Legionella</taxon>
    </lineage>
</organism>
<dbReference type="EMBL" id="LN614827">
    <property type="protein sequence ID" value="CEG56251.1"/>
    <property type="molecule type" value="Genomic_DNA"/>
</dbReference>
<proteinExistence type="predicted"/>
<accession>A0A098G2P0</accession>
<protein>
    <recommendedName>
        <fullName evidence="3">Capsule polysaccharide biosynthesis protein</fullName>
    </recommendedName>
</protein>
<evidence type="ECO:0000313" key="2">
    <source>
        <dbReference type="Proteomes" id="UP000032430"/>
    </source>
</evidence>
<sequence length="509" mass="57992">MHRDLSLEKINSAFDKVEQEIAVSSWEIDGLKIWPLIRNNHWLYLLSQKVFDPNNQIALNNKPTRQLKKILLAGRSLVRARQIDKGKNDRLRKTDLLIAVTSSTRFFKIDGAWYTPYSDSLIKHFREENIDSLVLEFASDGRCLLPRFAPSVFLQNQSYYLSILARLRGKLNFPALNEQIAGWDDFLAIIDKELGADCRPDINTVRTKARQILLHEQWFKKILKITQPKVAIVGFSYCSADAMGLIRACRQLGILTIEIQHGVQGNEHIAYRRWAKLPEQGYDTLPEIFWTWGEDEKRNIDSWANSRPKAHRALVGGNPCLHIYDQKGSADKTLLKKRVGGALNVLFTAQAFDRLPEFFIEAVRQTPDWTWWIRLHPQYGTVKEPLRKQLVANNLSNAIISTSSDLPLIRLLEQCDVHVTEFSSSVLEAKTCGVASVVIHPSGVNIFKELIASEHVVYAKSAELLISAIKMQEKKKIHGISLEDGSCFFPDIMNEIKKRTHSAVEAVIT</sequence>
<dbReference type="RefSeq" id="WP_045094955.1">
    <property type="nucleotide sequence ID" value="NZ_LN614827.1"/>
</dbReference>
<gene>
    <name evidence="1" type="ORF">LFA_0804</name>
</gene>
<dbReference type="HOGENOM" id="CLU_543730_0_0_6"/>
<name>A0A098G2P0_9GAMM</name>
<keyword evidence="2" id="KW-1185">Reference proteome</keyword>
<reference evidence="2" key="1">
    <citation type="submission" date="2014-09" db="EMBL/GenBank/DDBJ databases">
        <authorList>
            <person name="Gomez-Valero L."/>
        </authorList>
    </citation>
    <scope>NUCLEOTIDE SEQUENCE [LARGE SCALE GENOMIC DNA]</scope>
    <source>
        <strain evidence="2">ATCC700992</strain>
    </source>
</reference>
<dbReference type="OrthoDB" id="549482at2"/>
<dbReference type="AlphaFoldDB" id="A0A098G2P0"/>
<dbReference type="KEGG" id="lfa:LFA_0804"/>
<evidence type="ECO:0008006" key="3">
    <source>
        <dbReference type="Google" id="ProtNLM"/>
    </source>
</evidence>
<evidence type="ECO:0000313" key="1">
    <source>
        <dbReference type="EMBL" id="CEG56251.1"/>
    </source>
</evidence>
<dbReference type="STRING" id="1212491.LFA_0804"/>
<dbReference type="Proteomes" id="UP000032430">
    <property type="component" value="Chromosome I"/>
</dbReference>